<comment type="caution">
    <text evidence="1">The sequence shown here is derived from an EMBL/GenBank/DDBJ whole genome shotgun (WGS) entry which is preliminary data.</text>
</comment>
<protein>
    <submittedName>
        <fullName evidence="1">Uncharacterized protein</fullName>
    </submittedName>
</protein>
<sequence>MRHKRVARRLRKISKEFRDSDMDIEPCKECTGLHINYTRAHNTKQGISITAVTIDDFRRLNNLIFKSDLPFHAYALEKERKVKAVLKGTPLEFETEDIRADLERQDEAVVCMVLMVLIMDEVRNENWSDLMVEILPSHQVYSGLTKALKTEGAVSVPTLRKPDKFVAFDDQEKAECLADDIKEQCSENPPYDFEYVRRVEEEVRHRISLPPKDDLDPIA</sequence>
<reference evidence="1 2" key="1">
    <citation type="journal article" date="2019" name="Commun. Biol.">
        <title>The bagworm genome reveals a unique fibroin gene that provides high tensile strength.</title>
        <authorList>
            <person name="Kono N."/>
            <person name="Nakamura H."/>
            <person name="Ohtoshi R."/>
            <person name="Tomita M."/>
            <person name="Numata K."/>
            <person name="Arakawa K."/>
        </authorList>
    </citation>
    <scope>NUCLEOTIDE SEQUENCE [LARGE SCALE GENOMIC DNA]</scope>
</reference>
<evidence type="ECO:0000313" key="2">
    <source>
        <dbReference type="Proteomes" id="UP000299102"/>
    </source>
</evidence>
<dbReference type="EMBL" id="BGZK01001595">
    <property type="protein sequence ID" value="GBP82940.1"/>
    <property type="molecule type" value="Genomic_DNA"/>
</dbReference>
<dbReference type="OrthoDB" id="6775828at2759"/>
<organism evidence="1 2">
    <name type="scientific">Eumeta variegata</name>
    <name type="common">Bagworm moth</name>
    <name type="synonym">Eumeta japonica</name>
    <dbReference type="NCBI Taxonomy" id="151549"/>
    <lineage>
        <taxon>Eukaryota</taxon>
        <taxon>Metazoa</taxon>
        <taxon>Ecdysozoa</taxon>
        <taxon>Arthropoda</taxon>
        <taxon>Hexapoda</taxon>
        <taxon>Insecta</taxon>
        <taxon>Pterygota</taxon>
        <taxon>Neoptera</taxon>
        <taxon>Endopterygota</taxon>
        <taxon>Lepidoptera</taxon>
        <taxon>Glossata</taxon>
        <taxon>Ditrysia</taxon>
        <taxon>Tineoidea</taxon>
        <taxon>Psychidae</taxon>
        <taxon>Oiketicinae</taxon>
        <taxon>Eumeta</taxon>
    </lineage>
</organism>
<dbReference type="Proteomes" id="UP000299102">
    <property type="component" value="Unassembled WGS sequence"/>
</dbReference>
<dbReference type="AlphaFoldDB" id="A0A4C1Z5J7"/>
<proteinExistence type="predicted"/>
<evidence type="ECO:0000313" key="1">
    <source>
        <dbReference type="EMBL" id="GBP82940.1"/>
    </source>
</evidence>
<gene>
    <name evidence="1" type="ORF">EVAR_99731_1</name>
</gene>
<accession>A0A4C1Z5J7</accession>
<name>A0A4C1Z5J7_EUMVA</name>
<keyword evidence="2" id="KW-1185">Reference proteome</keyword>